<accession>A0ACB8USB3</accession>
<name>A0ACB8USB3_9EURO</name>
<sequence length="930" mass="102158">MPVFVQRLVQRLKGKDMELVNSFSGSDMTDASWRHMPLAKDPTAPSVLRAFASLPMSMAFEYMESCRQGLSQAEADARLKIAGPNILTSKSPPPAWKLLLTILPNPFNILLAFLAIISVATPDPNWSTFTILVVMILISCTVRFWQEYRSNIAVIKLQSSVSTDIKVRRQCPKSGSLMESSQSTVATIHVKNLVPGDIVVIQPGVTVPADCLVVEASSLQIGQSTLTGESEPLRKTPVSEPTKLEKEDDMLFELENIAFMGTSVVSGSGMGLVLRTGDDAFIATIMKQLNKKRPINSFQRGIRNVTYMLIGFMLIMVPIVLGISGKNTGNWGNAALFSLSVAVGLVPEMLPAIVNTNLARGAFNLSKKKAIVKRLDSVQNLGGMSILCSDKTGTLTKDEITLSDYLDCAGDKNKGVFQLAFINASSQDLQANNIDTAITKFQAEAKVEIASYETISRIPFTFERRRSSCIVRGPTKKLKLICKGAFEEVSELCTSVRDGSEVVSLDPERLKKLTAQSNSLSSEGYRVILVASREIRELEIGDPDMIEENLECHLVLEGLLTLLDPPKEDAAESIEQLQRLGVDVRILTGDNLPIALKLCQSLNLVSSVDEENTQAMTGADLARLEGTEQFHSAIRTCKVFAKLTPAQKGQVVLSLKQNGDCVGMLGDGINDCVALRLADVGISVDSGAGVAKDCADVILTEKGLNIIVGAVTMGRVTYGNTIKYIKMVASSNFGNVFSILIASSWLPFEPMTSLQLLVQNLLYDISQIAIPWDRMDEEYLQEPKKWNPYDLLRFIVVLGPTSSTIDMLTFSLGWFYYGVQDANNIEGVKMFRTHWFLQGLLTQTIIVHLLRTAKIPIIQSNASKALIASTILITLIGFFIPYVPPFQKAFQFVRPANTYVGFLSAELLLYCLEVQLAKVIYKRIFRGAWL</sequence>
<proteinExistence type="predicted"/>
<organism evidence="1">
    <name type="scientific">Ophidiomyces ophidiicola</name>
    <dbReference type="NCBI Taxonomy" id="1387563"/>
    <lineage>
        <taxon>Eukaryota</taxon>
        <taxon>Fungi</taxon>
        <taxon>Dikarya</taxon>
        <taxon>Ascomycota</taxon>
        <taxon>Pezizomycotina</taxon>
        <taxon>Eurotiomycetes</taxon>
        <taxon>Eurotiomycetidae</taxon>
        <taxon>Onygenales</taxon>
        <taxon>Onygenaceae</taxon>
        <taxon>Ophidiomyces</taxon>
    </lineage>
</organism>
<protein>
    <submittedName>
        <fullName evidence="1">Uncharacterized protein</fullName>
    </submittedName>
</protein>
<gene>
    <name evidence="1" type="ORF">LOY88_005201</name>
</gene>
<reference evidence="1" key="1">
    <citation type="journal article" date="2022" name="bioRxiv">
        <title>Population genetic analysis of Ophidiomyces ophidiicola, the causative agent of snake fungal disease, indicates recent introductions to the USA.</title>
        <authorList>
            <person name="Ladner J.T."/>
            <person name="Palmer J.M."/>
            <person name="Ettinger C.L."/>
            <person name="Stajich J.E."/>
            <person name="Farrell T.M."/>
            <person name="Glorioso B.M."/>
            <person name="Lawson B."/>
            <person name="Price S.J."/>
            <person name="Stengle A.G."/>
            <person name="Grear D.A."/>
            <person name="Lorch J.M."/>
        </authorList>
    </citation>
    <scope>NUCLEOTIDE SEQUENCE</scope>
    <source>
        <strain evidence="1">NWHC 24266-5</strain>
    </source>
</reference>
<evidence type="ECO:0000313" key="1">
    <source>
        <dbReference type="EMBL" id="KAI2383565.1"/>
    </source>
</evidence>
<comment type="caution">
    <text evidence="1">The sequence shown here is derived from an EMBL/GenBank/DDBJ whole genome shotgun (WGS) entry which is preliminary data.</text>
</comment>
<dbReference type="EMBL" id="JALBCA010000088">
    <property type="protein sequence ID" value="KAI2383565.1"/>
    <property type="molecule type" value="Genomic_DNA"/>
</dbReference>